<accession>A0ABW3CBA6</accession>
<name>A0ABW3CBA6_9ACTN</name>
<dbReference type="Proteomes" id="UP001597083">
    <property type="component" value="Unassembled WGS sequence"/>
</dbReference>
<keyword evidence="3" id="KW-1185">Reference proteome</keyword>
<gene>
    <name evidence="2" type="ORF">ACFQ07_05865</name>
</gene>
<feature type="domain" description="MrfA-like Zn-binding" evidence="1">
    <location>
        <begin position="21"/>
        <end position="112"/>
    </location>
</feature>
<evidence type="ECO:0000259" key="1">
    <source>
        <dbReference type="Pfam" id="PF09369"/>
    </source>
</evidence>
<sequence length="179" mass="19881">ALRILVPVATTMIPERTATFKTALMAGIARKYGGDPDHLRIVPATMPDHRHNSGYERRFLVLYDTLPGGTGYLHRLSTEAGLREVLEHARDVVTHCVCAGDEQQKNACHRCLLAHADDDEFDLVDRSLAEQMLGELLDEWESAELASTDDISLLDQVESELEARFVSGLKRWVAAEPAS</sequence>
<evidence type="ECO:0000313" key="2">
    <source>
        <dbReference type="EMBL" id="MFD0851735.1"/>
    </source>
</evidence>
<proteinExistence type="predicted"/>
<dbReference type="Pfam" id="PF09369">
    <property type="entry name" value="MZB"/>
    <property type="match status" value="1"/>
</dbReference>
<feature type="non-terminal residue" evidence="2">
    <location>
        <position position="1"/>
    </location>
</feature>
<organism evidence="2 3">
    <name type="scientific">Actinomadura adrarensis</name>
    <dbReference type="NCBI Taxonomy" id="1819600"/>
    <lineage>
        <taxon>Bacteria</taxon>
        <taxon>Bacillati</taxon>
        <taxon>Actinomycetota</taxon>
        <taxon>Actinomycetes</taxon>
        <taxon>Streptosporangiales</taxon>
        <taxon>Thermomonosporaceae</taxon>
        <taxon>Actinomadura</taxon>
    </lineage>
</organism>
<dbReference type="EMBL" id="JBHTIR010000737">
    <property type="protein sequence ID" value="MFD0851735.1"/>
    <property type="molecule type" value="Genomic_DNA"/>
</dbReference>
<dbReference type="InterPro" id="IPR018973">
    <property type="entry name" value="MZB"/>
</dbReference>
<comment type="caution">
    <text evidence="2">The sequence shown here is derived from an EMBL/GenBank/DDBJ whole genome shotgun (WGS) entry which is preliminary data.</text>
</comment>
<evidence type="ECO:0000313" key="3">
    <source>
        <dbReference type="Proteomes" id="UP001597083"/>
    </source>
</evidence>
<reference evidence="3" key="1">
    <citation type="journal article" date="2019" name="Int. J. Syst. Evol. Microbiol.">
        <title>The Global Catalogue of Microorganisms (GCM) 10K type strain sequencing project: providing services to taxonomists for standard genome sequencing and annotation.</title>
        <authorList>
            <consortium name="The Broad Institute Genomics Platform"/>
            <consortium name="The Broad Institute Genome Sequencing Center for Infectious Disease"/>
            <person name="Wu L."/>
            <person name="Ma J."/>
        </authorList>
    </citation>
    <scope>NUCLEOTIDE SEQUENCE [LARGE SCALE GENOMIC DNA]</scope>
    <source>
        <strain evidence="3">JCM 31696</strain>
    </source>
</reference>
<feature type="non-terminal residue" evidence="2">
    <location>
        <position position="179"/>
    </location>
</feature>
<protein>
    <submittedName>
        <fullName evidence="2">DUF1998 domain-containing protein</fullName>
    </submittedName>
</protein>